<dbReference type="Proteomes" id="UP001222434">
    <property type="component" value="Unassembled WGS sequence"/>
</dbReference>
<dbReference type="AlphaFoldDB" id="A0AAJ1MX63"/>
<comment type="caution">
    <text evidence="2">The sequence shown here is derived from an EMBL/GenBank/DDBJ whole genome shotgun (WGS) entry which is preliminary data.</text>
</comment>
<name>A0AAJ1MX63_XENBV</name>
<keyword evidence="1" id="KW-0472">Membrane</keyword>
<keyword evidence="1" id="KW-1133">Transmembrane helix</keyword>
<feature type="transmembrane region" description="Helical" evidence="1">
    <location>
        <begin position="22"/>
        <end position="39"/>
    </location>
</feature>
<reference evidence="2" key="2">
    <citation type="journal article" date="2022" name="J. Evol. Biol.">
        <title>Pre- and post-association barriers to host switching in sympatric mutualists.</title>
        <authorList>
            <person name="Dinges Z.M."/>
            <person name="Phillips R.K."/>
            <person name="Lively C.M."/>
            <person name="Bashey F."/>
        </authorList>
    </citation>
    <scope>NUCLEOTIDE SEQUENCE</scope>
    <source>
        <strain evidence="2">MC_266_E_2016</strain>
    </source>
</reference>
<gene>
    <name evidence="2" type="ORF">KKJ01_00520</name>
</gene>
<sequence length="148" mass="16930">MDEHKSVTVSFPPCAFKLHKGVNLRCISLMFIIALLAGCNKRDPLKKWEQYGTQPFNAKQWQQKHERLSMIWDLLKTASICNLSASELENMLSKPDGYFLTEKNLAWVMTSELQFVADIPFDGNKPENFFVAGDLKIKTSFSCSKSIY</sequence>
<dbReference type="RefSeq" id="WP_274711314.1">
    <property type="nucleotide sequence ID" value="NZ_JAILSO010000001.1"/>
</dbReference>
<organism evidence="2 3">
    <name type="scientific">Xenorhabdus bovienii</name>
    <name type="common">Xenorhabdus nematophila subsp. bovienii</name>
    <dbReference type="NCBI Taxonomy" id="40576"/>
    <lineage>
        <taxon>Bacteria</taxon>
        <taxon>Pseudomonadati</taxon>
        <taxon>Pseudomonadota</taxon>
        <taxon>Gammaproteobacteria</taxon>
        <taxon>Enterobacterales</taxon>
        <taxon>Morganellaceae</taxon>
        <taxon>Xenorhabdus</taxon>
    </lineage>
</organism>
<proteinExistence type="predicted"/>
<protein>
    <submittedName>
        <fullName evidence="2">Uncharacterized protein</fullName>
    </submittedName>
</protein>
<evidence type="ECO:0000313" key="2">
    <source>
        <dbReference type="EMBL" id="MDE1476770.1"/>
    </source>
</evidence>
<evidence type="ECO:0000256" key="1">
    <source>
        <dbReference type="SAM" id="Phobius"/>
    </source>
</evidence>
<dbReference type="EMBL" id="JAILSO010000001">
    <property type="protein sequence ID" value="MDE1476770.1"/>
    <property type="molecule type" value="Genomic_DNA"/>
</dbReference>
<keyword evidence="1" id="KW-0812">Transmembrane</keyword>
<accession>A0AAJ1MX63</accession>
<reference evidence="2" key="1">
    <citation type="submission" date="2021-08" db="EMBL/GenBank/DDBJ databases">
        <authorList>
            <person name="Papudeshi B."/>
            <person name="Bashey-Visser F."/>
        </authorList>
    </citation>
    <scope>NUCLEOTIDE SEQUENCE</scope>
    <source>
        <strain evidence="2">MC_266_E_2016</strain>
    </source>
</reference>
<evidence type="ECO:0000313" key="3">
    <source>
        <dbReference type="Proteomes" id="UP001222434"/>
    </source>
</evidence>